<dbReference type="Proteomes" id="UP000190896">
    <property type="component" value="Unassembled WGS sequence"/>
</dbReference>
<evidence type="ECO:0000313" key="3">
    <source>
        <dbReference type="Proteomes" id="UP000190896"/>
    </source>
</evidence>
<organism evidence="2 3">
    <name type="scientific">Solemya velesiana gill symbiont</name>
    <dbReference type="NCBI Taxonomy" id="1918948"/>
    <lineage>
        <taxon>Bacteria</taxon>
        <taxon>Pseudomonadati</taxon>
        <taxon>Pseudomonadota</taxon>
        <taxon>Gammaproteobacteria</taxon>
        <taxon>sulfur-oxidizing symbionts</taxon>
    </lineage>
</organism>
<dbReference type="EMBL" id="MPRJ01000062">
    <property type="protein sequence ID" value="OOZ35975.1"/>
    <property type="molecule type" value="Genomic_DNA"/>
</dbReference>
<feature type="region of interest" description="Disordered" evidence="1">
    <location>
        <begin position="1"/>
        <end position="107"/>
    </location>
</feature>
<protein>
    <submittedName>
        <fullName evidence="2">Uncharacterized protein</fullName>
    </submittedName>
</protein>
<feature type="compositionally biased region" description="Basic and acidic residues" evidence="1">
    <location>
        <begin position="70"/>
        <end position="98"/>
    </location>
</feature>
<proteinExistence type="predicted"/>
<dbReference type="RefSeq" id="WP_078487761.1">
    <property type="nucleotide sequence ID" value="NZ_MPRJ01000062.1"/>
</dbReference>
<dbReference type="AlphaFoldDB" id="A0A1T2KSZ6"/>
<sequence length="107" mass="12376">MGINITPPSDDAKLHALTRPASARQVEKPVSELEETERSTPVSEQREHDTRDKGERRLQQRRRQGGEAYLDTREHHERRNTKRRAEDREQASEKKDTSSSEGIDVMV</sequence>
<evidence type="ECO:0000256" key="1">
    <source>
        <dbReference type="SAM" id="MobiDB-lite"/>
    </source>
</evidence>
<feature type="compositionally biased region" description="Basic and acidic residues" evidence="1">
    <location>
        <begin position="44"/>
        <end position="58"/>
    </location>
</feature>
<gene>
    <name evidence="2" type="ORF">BOW51_09405</name>
</gene>
<accession>A0A1T2KSZ6</accession>
<comment type="caution">
    <text evidence="2">The sequence shown here is derived from an EMBL/GenBank/DDBJ whole genome shotgun (WGS) entry which is preliminary data.</text>
</comment>
<keyword evidence="3" id="KW-1185">Reference proteome</keyword>
<reference evidence="2 3" key="1">
    <citation type="submission" date="2016-11" db="EMBL/GenBank/DDBJ databases">
        <title>Mixed transmission modes and dynamic genome evolution in an obligate animal-bacterial symbiosis.</title>
        <authorList>
            <person name="Russell S.L."/>
            <person name="Corbett-Detig R.B."/>
            <person name="Cavanaugh C.M."/>
        </authorList>
    </citation>
    <scope>NUCLEOTIDE SEQUENCE [LARGE SCALE GENOMIC DNA]</scope>
    <source>
        <strain evidence="2">Se-Cadez</strain>
    </source>
</reference>
<evidence type="ECO:0000313" key="2">
    <source>
        <dbReference type="EMBL" id="OOZ35975.1"/>
    </source>
</evidence>
<name>A0A1T2KSZ6_9GAMM</name>